<dbReference type="AlphaFoldDB" id="A0A5C3PQZ1"/>
<dbReference type="InParanoid" id="A0A5C3PQZ1"/>
<name>A0A5C3PQZ1_9APHY</name>
<evidence type="ECO:0000256" key="1">
    <source>
        <dbReference type="SAM" id="MobiDB-lite"/>
    </source>
</evidence>
<protein>
    <submittedName>
        <fullName evidence="2">Uncharacterized protein</fullName>
    </submittedName>
</protein>
<accession>A0A5C3PQZ1</accession>
<sequence length="317" mass="35056">MSFRTPFCPLPGAYGVAQVNVEASLDGVADPKTLEAAQGLGRAKCLIYFCTCLQLPFPESPSCKYTTYLVGPGPRPNDPARYSTADMCVPIFPCVDHPTNRPAVRPNGPFPFSNCYHWTGLGMERRVRVAIRDYTEYDNGKVASLPGIQHIDMDECFSEDFEKGAAAMRAAEVANKTLQAAAQNAQSVAKARQAIHDEEEGATNTTHGGPSDDMADIAGLEIYGLTYRAEDDLLPVINVWLDLGSQFPVDSDVPSPLEFVKEYDTLVRIVRAARGPRIQVLVARHVDTQENCSKTRKAPVSLWKRVSRWTRTMLCWR</sequence>
<keyword evidence="3" id="KW-1185">Reference proteome</keyword>
<reference evidence="2 3" key="1">
    <citation type="journal article" date="2019" name="Nat. Ecol. Evol.">
        <title>Megaphylogeny resolves global patterns of mushroom evolution.</title>
        <authorList>
            <person name="Varga T."/>
            <person name="Krizsan K."/>
            <person name="Foldi C."/>
            <person name="Dima B."/>
            <person name="Sanchez-Garcia M."/>
            <person name="Sanchez-Ramirez S."/>
            <person name="Szollosi G.J."/>
            <person name="Szarkandi J.G."/>
            <person name="Papp V."/>
            <person name="Albert L."/>
            <person name="Andreopoulos W."/>
            <person name="Angelini C."/>
            <person name="Antonin V."/>
            <person name="Barry K.W."/>
            <person name="Bougher N.L."/>
            <person name="Buchanan P."/>
            <person name="Buyck B."/>
            <person name="Bense V."/>
            <person name="Catcheside P."/>
            <person name="Chovatia M."/>
            <person name="Cooper J."/>
            <person name="Damon W."/>
            <person name="Desjardin D."/>
            <person name="Finy P."/>
            <person name="Geml J."/>
            <person name="Haridas S."/>
            <person name="Hughes K."/>
            <person name="Justo A."/>
            <person name="Karasinski D."/>
            <person name="Kautmanova I."/>
            <person name="Kiss B."/>
            <person name="Kocsube S."/>
            <person name="Kotiranta H."/>
            <person name="LaButti K.M."/>
            <person name="Lechner B.E."/>
            <person name="Liimatainen K."/>
            <person name="Lipzen A."/>
            <person name="Lukacs Z."/>
            <person name="Mihaltcheva S."/>
            <person name="Morgado L.N."/>
            <person name="Niskanen T."/>
            <person name="Noordeloos M.E."/>
            <person name="Ohm R.A."/>
            <person name="Ortiz-Santana B."/>
            <person name="Ovrebo C."/>
            <person name="Racz N."/>
            <person name="Riley R."/>
            <person name="Savchenko A."/>
            <person name="Shiryaev A."/>
            <person name="Soop K."/>
            <person name="Spirin V."/>
            <person name="Szebenyi C."/>
            <person name="Tomsovsky M."/>
            <person name="Tulloss R.E."/>
            <person name="Uehling J."/>
            <person name="Grigoriev I.V."/>
            <person name="Vagvolgyi C."/>
            <person name="Papp T."/>
            <person name="Martin F.M."/>
            <person name="Miettinen O."/>
            <person name="Hibbett D.S."/>
            <person name="Nagy L.G."/>
        </authorList>
    </citation>
    <scope>NUCLEOTIDE SEQUENCE [LARGE SCALE GENOMIC DNA]</scope>
    <source>
        <strain evidence="2 3">HHB13444</strain>
    </source>
</reference>
<feature type="region of interest" description="Disordered" evidence="1">
    <location>
        <begin position="190"/>
        <end position="213"/>
    </location>
</feature>
<gene>
    <name evidence="2" type="ORF">K466DRAFT_583925</name>
</gene>
<evidence type="ECO:0000313" key="2">
    <source>
        <dbReference type="EMBL" id="TFK90268.1"/>
    </source>
</evidence>
<dbReference type="EMBL" id="ML211051">
    <property type="protein sequence ID" value="TFK90268.1"/>
    <property type="molecule type" value="Genomic_DNA"/>
</dbReference>
<evidence type="ECO:0000313" key="3">
    <source>
        <dbReference type="Proteomes" id="UP000308197"/>
    </source>
</evidence>
<organism evidence="2 3">
    <name type="scientific">Polyporus arcularius HHB13444</name>
    <dbReference type="NCBI Taxonomy" id="1314778"/>
    <lineage>
        <taxon>Eukaryota</taxon>
        <taxon>Fungi</taxon>
        <taxon>Dikarya</taxon>
        <taxon>Basidiomycota</taxon>
        <taxon>Agaricomycotina</taxon>
        <taxon>Agaricomycetes</taxon>
        <taxon>Polyporales</taxon>
        <taxon>Polyporaceae</taxon>
        <taxon>Polyporus</taxon>
    </lineage>
</organism>
<dbReference type="Proteomes" id="UP000308197">
    <property type="component" value="Unassembled WGS sequence"/>
</dbReference>
<proteinExistence type="predicted"/>
<dbReference type="STRING" id="1314778.A0A5C3PQZ1"/>